<dbReference type="InterPro" id="IPR000086">
    <property type="entry name" value="NUDIX_hydrolase_dom"/>
</dbReference>
<dbReference type="OrthoDB" id="636676at2"/>
<dbReference type="SUPFAM" id="SSF52374">
    <property type="entry name" value="Nucleotidylyl transferase"/>
    <property type="match status" value="1"/>
</dbReference>
<dbReference type="EMBL" id="SKFH01000019">
    <property type="protein sequence ID" value="TCZ69629.1"/>
    <property type="molecule type" value="Genomic_DNA"/>
</dbReference>
<dbReference type="PANTHER" id="PTHR43736:SF1">
    <property type="entry name" value="DIHYDRONEOPTERIN TRIPHOSPHATE DIPHOSPHATASE"/>
    <property type="match status" value="1"/>
</dbReference>
<feature type="domain" description="Nudix hydrolase" evidence="1">
    <location>
        <begin position="159"/>
        <end position="289"/>
    </location>
</feature>
<dbReference type="Gene3D" id="3.90.79.10">
    <property type="entry name" value="Nucleoside Triphosphate Pyrophosphohydrolase"/>
    <property type="match status" value="1"/>
</dbReference>
<dbReference type="InterPro" id="IPR015797">
    <property type="entry name" value="NUDIX_hydrolase-like_dom_sf"/>
</dbReference>
<dbReference type="PANTHER" id="PTHR43736">
    <property type="entry name" value="ADP-RIBOSE PYROPHOSPHATASE"/>
    <property type="match status" value="1"/>
</dbReference>
<accession>A0A4R4DXG8</accession>
<comment type="caution">
    <text evidence="2">The sequence shown here is derived from an EMBL/GenBank/DDBJ whole genome shotgun (WGS) entry which is preliminary data.</text>
</comment>
<dbReference type="AlphaFoldDB" id="A0A4R4DXG8"/>
<evidence type="ECO:0000259" key="1">
    <source>
        <dbReference type="PROSITE" id="PS51462"/>
    </source>
</evidence>
<sequence>MEPAAVIVARFQTPRLHEGHRFLVETVGARHRKLVVVLGVAPLKGSRRDPFDFFTRERMLRAAWPSLTVLPLPDHPSDAAWSQGLDRLLQQAFPGESFLLYGSRDSFLPHYSGSLPVCELPAQEGPSATELRRDLAGEVRDSEDFRCGVNYACQNRYLQVFPTVDVALLRRGRSEVLLGRKAGRKEWRFPGGFADPADASFEEAARRELAEECGSLETGTFQYLGSARIDDWRYRPVPDKIVTLLFATDLLYGTPRAADDLEALSWFPLAELDARDVSGALASEHAPLFALLRGALTQQPDSSLQKV</sequence>
<keyword evidence="3" id="KW-1185">Reference proteome</keyword>
<dbReference type="SUPFAM" id="SSF55811">
    <property type="entry name" value="Nudix"/>
    <property type="match status" value="1"/>
</dbReference>
<dbReference type="InterPro" id="IPR014729">
    <property type="entry name" value="Rossmann-like_a/b/a_fold"/>
</dbReference>
<reference evidence="2 3" key="1">
    <citation type="submission" date="2019-03" db="EMBL/GenBank/DDBJ databases">
        <authorList>
            <person name="Kim M.K.M."/>
        </authorList>
    </citation>
    <scope>NUCLEOTIDE SEQUENCE [LARGE SCALE GENOMIC DNA]</scope>
    <source>
        <strain evidence="2 3">17J68-15</strain>
    </source>
</reference>
<dbReference type="Pfam" id="PF00293">
    <property type="entry name" value="NUDIX"/>
    <property type="match status" value="1"/>
</dbReference>
<dbReference type="Proteomes" id="UP000295164">
    <property type="component" value="Unassembled WGS sequence"/>
</dbReference>
<evidence type="ECO:0000313" key="2">
    <source>
        <dbReference type="EMBL" id="TCZ69629.1"/>
    </source>
</evidence>
<dbReference type="RefSeq" id="WP_131852414.1">
    <property type="nucleotide sequence ID" value="NZ_SKFH01000019.1"/>
</dbReference>
<dbReference type="Gene3D" id="3.40.50.620">
    <property type="entry name" value="HUPs"/>
    <property type="match status" value="1"/>
</dbReference>
<gene>
    <name evidence="2" type="ORF">E0486_11940</name>
</gene>
<name>A0A4R4DXG8_9BACT</name>
<dbReference type="PROSITE" id="PS51462">
    <property type="entry name" value="NUDIX"/>
    <property type="match status" value="1"/>
</dbReference>
<protein>
    <submittedName>
        <fullName evidence="2">NUDIX domain-containing protein</fullName>
    </submittedName>
</protein>
<proteinExistence type="predicted"/>
<evidence type="ECO:0000313" key="3">
    <source>
        <dbReference type="Proteomes" id="UP000295164"/>
    </source>
</evidence>
<organism evidence="2 3">
    <name type="scientific">Flaviaesturariibacter aridisoli</name>
    <dbReference type="NCBI Taxonomy" id="2545761"/>
    <lineage>
        <taxon>Bacteria</taxon>
        <taxon>Pseudomonadati</taxon>
        <taxon>Bacteroidota</taxon>
        <taxon>Chitinophagia</taxon>
        <taxon>Chitinophagales</taxon>
        <taxon>Chitinophagaceae</taxon>
        <taxon>Flaviaestuariibacter</taxon>
    </lineage>
</organism>